<gene>
    <name evidence="3" type="ORF">H9K75_02855</name>
</gene>
<dbReference type="AlphaFoldDB" id="A0A7H0GLD8"/>
<dbReference type="Proteomes" id="UP000516028">
    <property type="component" value="Chromosome"/>
</dbReference>
<dbReference type="PROSITE" id="PS50006">
    <property type="entry name" value="FHA_DOMAIN"/>
    <property type="match status" value="1"/>
</dbReference>
<dbReference type="Gene3D" id="2.60.200.20">
    <property type="match status" value="1"/>
</dbReference>
<dbReference type="CDD" id="cd00060">
    <property type="entry name" value="FHA"/>
    <property type="match status" value="1"/>
</dbReference>
<dbReference type="SUPFAM" id="SSF49879">
    <property type="entry name" value="SMAD/FHA domain"/>
    <property type="match status" value="1"/>
</dbReference>
<keyword evidence="4" id="KW-1185">Reference proteome</keyword>
<dbReference type="RefSeq" id="WP_187724696.1">
    <property type="nucleotide sequence ID" value="NZ_CP060783.1"/>
</dbReference>
<feature type="compositionally biased region" description="Polar residues" evidence="1">
    <location>
        <begin position="244"/>
        <end position="260"/>
    </location>
</feature>
<dbReference type="InterPro" id="IPR008984">
    <property type="entry name" value="SMAD_FHA_dom_sf"/>
</dbReference>
<reference evidence="3 4" key="1">
    <citation type="submission" date="2020-08" db="EMBL/GenBank/DDBJ databases">
        <title>Genome sequence of Diaphorobacter aerolatus KACC 16536T.</title>
        <authorList>
            <person name="Hyun D.-W."/>
            <person name="Bae J.-W."/>
        </authorList>
    </citation>
    <scope>NUCLEOTIDE SEQUENCE [LARGE SCALE GENOMIC DNA]</scope>
    <source>
        <strain evidence="3 4">KACC 16536</strain>
    </source>
</reference>
<organism evidence="3 4">
    <name type="scientific">Diaphorobacter aerolatus</name>
    <dbReference type="NCBI Taxonomy" id="1288495"/>
    <lineage>
        <taxon>Bacteria</taxon>
        <taxon>Pseudomonadati</taxon>
        <taxon>Pseudomonadota</taxon>
        <taxon>Betaproteobacteria</taxon>
        <taxon>Burkholderiales</taxon>
        <taxon>Comamonadaceae</taxon>
        <taxon>Diaphorobacter</taxon>
    </lineage>
</organism>
<dbReference type="EMBL" id="CP060783">
    <property type="protein sequence ID" value="QNP49104.1"/>
    <property type="molecule type" value="Genomic_DNA"/>
</dbReference>
<dbReference type="Pfam" id="PF00498">
    <property type="entry name" value="FHA"/>
    <property type="match status" value="1"/>
</dbReference>
<dbReference type="InterPro" id="IPR000253">
    <property type="entry name" value="FHA_dom"/>
</dbReference>
<sequence>MQLHLIAHSGYANETQAPIEGWFGTEGGTVGRDPRCNMVLVDPMRRISRIQAQIIWENNAFHLLNASTSNPIYVNGRELAPGARLAIGAKDEWRTGNYVISVEQATHAASAPSALVTQIPVRREASDAASVLQPVEPHSPSLHVPSDAAGLLPPQPLASPIIEKHQGPASALRGPFDDLLSTPVEQPPAAQAYTAENNAAQAHLPGDPFAMPTAPIQQPAGRSSSPASRSDPFADLMSGPIDAQLSSAPASQIRRGTSSVIPDDFNPMASGGVAHRNIDDPLQNMFQSGNVKEMFPERSFDAIFQPNEGSIDSMTLDPLHTDKHQSFMDASTKVDPLDLFSRERVAGDLNPEVLFGNDKPGGPVQRDHTSEMGSYFRAPRALHEETFANDAVSERPLPSAASSAEELPDPLAPFSPASAPPAHPTQAMAETTLSVPPPYRPPTQRLLRPCHNLHRHRGSRVWMFSLILAGLPTIRCWARN</sequence>
<feature type="region of interest" description="Disordered" evidence="1">
    <location>
        <begin position="351"/>
        <end position="370"/>
    </location>
</feature>
<evidence type="ECO:0000256" key="1">
    <source>
        <dbReference type="SAM" id="MobiDB-lite"/>
    </source>
</evidence>
<evidence type="ECO:0000313" key="4">
    <source>
        <dbReference type="Proteomes" id="UP000516028"/>
    </source>
</evidence>
<feature type="compositionally biased region" description="Low complexity" evidence="1">
    <location>
        <begin position="217"/>
        <end position="230"/>
    </location>
</feature>
<feature type="domain" description="FHA" evidence="2">
    <location>
        <begin position="28"/>
        <end position="79"/>
    </location>
</feature>
<accession>A0A7H0GLD8</accession>
<feature type="region of interest" description="Disordered" evidence="1">
    <location>
        <begin position="128"/>
        <end position="161"/>
    </location>
</feature>
<name>A0A7H0GLD8_9BURK</name>
<proteinExistence type="predicted"/>
<feature type="region of interest" description="Disordered" evidence="1">
    <location>
        <begin position="202"/>
        <end position="265"/>
    </location>
</feature>
<evidence type="ECO:0000259" key="2">
    <source>
        <dbReference type="PROSITE" id="PS50006"/>
    </source>
</evidence>
<protein>
    <submittedName>
        <fullName evidence="3">FHA domain-containing protein</fullName>
    </submittedName>
</protein>
<evidence type="ECO:0000313" key="3">
    <source>
        <dbReference type="EMBL" id="QNP49104.1"/>
    </source>
</evidence>
<feature type="compositionally biased region" description="Pro residues" evidence="1">
    <location>
        <begin position="410"/>
        <end position="423"/>
    </location>
</feature>
<feature type="region of interest" description="Disordered" evidence="1">
    <location>
        <begin position="391"/>
        <end position="443"/>
    </location>
</feature>
<dbReference type="KEGG" id="daer:H9K75_02855"/>